<evidence type="ECO:0000313" key="1">
    <source>
        <dbReference type="EMBL" id="EQK41297.1"/>
    </source>
</evidence>
<accession>T4VKV0</accession>
<dbReference type="PATRIC" id="fig|1233171.3.peg.2925"/>
<gene>
    <name evidence="1" type="ORF">C672_3038</name>
</gene>
<organism evidence="1 2">
    <name type="scientific">Paraclostridium bifermentans ATCC 638 = DSM 14991</name>
    <dbReference type="NCBI Taxonomy" id="1233171"/>
    <lineage>
        <taxon>Bacteria</taxon>
        <taxon>Bacillati</taxon>
        <taxon>Bacillota</taxon>
        <taxon>Clostridia</taxon>
        <taxon>Peptostreptococcales</taxon>
        <taxon>Peptostreptococcaceae</taxon>
        <taxon>Paraclostridium</taxon>
    </lineage>
</organism>
<evidence type="ECO:0000313" key="2">
    <source>
        <dbReference type="Proteomes" id="UP000015688"/>
    </source>
</evidence>
<dbReference type="EMBL" id="AVNC01000016">
    <property type="protein sequence ID" value="EQK41297.1"/>
    <property type="molecule type" value="Genomic_DNA"/>
</dbReference>
<dbReference type="Proteomes" id="UP000015688">
    <property type="component" value="Unassembled WGS sequence"/>
</dbReference>
<comment type="caution">
    <text evidence="1">The sequence shown here is derived from an EMBL/GenBank/DDBJ whole genome shotgun (WGS) entry which is preliminary data.</text>
</comment>
<dbReference type="GeneID" id="67471422"/>
<name>T4VKV0_PARBF</name>
<reference evidence="1 2" key="1">
    <citation type="submission" date="2013-06" db="EMBL/GenBank/DDBJ databases">
        <authorList>
            <person name="Walk S."/>
            <person name="Aronoff D."/>
            <person name="Young V.Y."/>
            <person name="Marsh J."/>
            <person name="Harrison L."/>
            <person name="Daugherty S.C."/>
            <person name="Shefchek K.A."/>
            <person name="Hine E.E."/>
            <person name="Tallon L.J."/>
            <person name="Sadzewicz L.K."/>
            <person name="Rasko D.A."/>
        </authorList>
    </citation>
    <scope>NUCLEOTIDE SEQUENCE [LARGE SCALE GENOMIC DNA]</scope>
    <source>
        <strain evidence="1 2">ATCC 638</strain>
    </source>
</reference>
<proteinExistence type="predicted"/>
<protein>
    <submittedName>
        <fullName evidence="1">Uncharacterized protein</fullName>
    </submittedName>
</protein>
<dbReference type="AlphaFoldDB" id="T4VKV0"/>
<sequence>MSKINISNYNNKCFIQKDTDYTNINGWIVSIKLPKELSCNLLEHLIKTLNKQEDAFYKLELYLAYKITDKTNYALLCTRKTTNPMKEKLCIVIVNNKNIVDTISIDAKRIIRCENTCMYDYCQYHQYKVIEKYYPEYYYLTNRMLWAIYSPEKSMPITISNNALRILYSIIKSYFMPICYATDCLYEKNQGGLRAYPIAVNDNITDYQISTNT</sequence>
<dbReference type="RefSeq" id="WP_021434080.1">
    <property type="nucleotide sequence ID" value="NZ_AVNC01000016.1"/>
</dbReference>